<gene>
    <name evidence="3" type="ORF">HPLM_LOCUS5451</name>
</gene>
<dbReference type="InterPro" id="IPR018376">
    <property type="entry name" value="Enoyl-CoA_hyd/isom_CS"/>
</dbReference>
<proteinExistence type="inferred from homology"/>
<reference evidence="5" key="1">
    <citation type="submission" date="2017-02" db="UniProtKB">
        <authorList>
            <consortium name="WormBaseParasite"/>
        </authorList>
    </citation>
    <scope>IDENTIFICATION</scope>
</reference>
<reference evidence="3 4" key="2">
    <citation type="submission" date="2018-11" db="EMBL/GenBank/DDBJ databases">
        <authorList>
            <consortium name="Pathogen Informatics"/>
        </authorList>
    </citation>
    <scope>NUCLEOTIDE SEQUENCE [LARGE SCALE GENOMIC DNA]</scope>
    <source>
        <strain evidence="3 4">MHpl1</strain>
    </source>
</reference>
<organism evidence="5">
    <name type="scientific">Haemonchus placei</name>
    <name type="common">Barber's pole worm</name>
    <dbReference type="NCBI Taxonomy" id="6290"/>
    <lineage>
        <taxon>Eukaryota</taxon>
        <taxon>Metazoa</taxon>
        <taxon>Ecdysozoa</taxon>
        <taxon>Nematoda</taxon>
        <taxon>Chromadorea</taxon>
        <taxon>Rhabditida</taxon>
        <taxon>Rhabditina</taxon>
        <taxon>Rhabditomorpha</taxon>
        <taxon>Strongyloidea</taxon>
        <taxon>Trichostrongylidae</taxon>
        <taxon>Haemonchus</taxon>
    </lineage>
</organism>
<keyword evidence="4" id="KW-1185">Reference proteome</keyword>
<dbReference type="PROSITE" id="PS00166">
    <property type="entry name" value="ENOYL_COA_HYDRATASE"/>
    <property type="match status" value="1"/>
</dbReference>
<dbReference type="OrthoDB" id="448450at2759"/>
<dbReference type="CDD" id="cd06558">
    <property type="entry name" value="crotonase-like"/>
    <property type="match status" value="1"/>
</dbReference>
<dbReference type="InterPro" id="IPR029045">
    <property type="entry name" value="ClpP/crotonase-like_dom_sf"/>
</dbReference>
<evidence type="ECO:0000256" key="2">
    <source>
        <dbReference type="RuleBase" id="RU003707"/>
    </source>
</evidence>
<dbReference type="EMBL" id="UZAF01016338">
    <property type="protein sequence ID" value="VDO26026.1"/>
    <property type="molecule type" value="Genomic_DNA"/>
</dbReference>
<dbReference type="InterPro" id="IPR001753">
    <property type="entry name" value="Enoyl-CoA_hydra/iso"/>
</dbReference>
<protein>
    <submittedName>
        <fullName evidence="5">Enoyl-CoA hydratase/isomerase family protein</fullName>
    </submittedName>
</protein>
<dbReference type="OMA" id="EKDNASH"/>
<dbReference type="GO" id="GO:0003824">
    <property type="term" value="F:catalytic activity"/>
    <property type="evidence" value="ECO:0007669"/>
    <property type="project" value="InterPro"/>
</dbReference>
<dbReference type="SUPFAM" id="SSF52096">
    <property type="entry name" value="ClpP/crotonase"/>
    <property type="match status" value="1"/>
</dbReference>
<evidence type="ECO:0000256" key="1">
    <source>
        <dbReference type="ARBA" id="ARBA00005254"/>
    </source>
</evidence>
<evidence type="ECO:0000313" key="5">
    <source>
        <dbReference type="WBParaSite" id="HPLM_0000545901-mRNA-1"/>
    </source>
</evidence>
<sequence length="202" mass="22034">MLNVRLNDGILFIGINRPDKRNCVNRKTAQLLVDAIKRLNDDPLVKIGILYGEGEHFCAGYDLSEVSDFEKTRLEASTSKNFRYMGPSIMNLEKPLIAAIEGYAVAGGLELALMADIRVCGRTATFGVFCRRVGVPLIDGGTVRLPRVIGLGRALHMILTGEAVSSEQALQWGLVTKIVDDGEGMLPIIHSFSVHAHVPGLY</sequence>
<evidence type="ECO:0000313" key="3">
    <source>
        <dbReference type="EMBL" id="VDO26026.1"/>
    </source>
</evidence>
<dbReference type="STRING" id="6290.A0A0N4W620"/>
<dbReference type="Pfam" id="PF00378">
    <property type="entry name" value="ECH_1"/>
    <property type="match status" value="1"/>
</dbReference>
<dbReference type="PANTHER" id="PTHR43802:SF1">
    <property type="entry name" value="IP11341P-RELATED"/>
    <property type="match status" value="1"/>
</dbReference>
<evidence type="ECO:0000313" key="4">
    <source>
        <dbReference type="Proteomes" id="UP000268014"/>
    </source>
</evidence>
<dbReference type="PANTHER" id="PTHR43802">
    <property type="entry name" value="ENOYL-COA HYDRATASE"/>
    <property type="match status" value="1"/>
</dbReference>
<dbReference type="Proteomes" id="UP000268014">
    <property type="component" value="Unassembled WGS sequence"/>
</dbReference>
<dbReference type="AlphaFoldDB" id="A0A0N4W620"/>
<accession>A0A0N4W620</accession>
<dbReference type="WBParaSite" id="HPLM_0000545901-mRNA-1">
    <property type="protein sequence ID" value="HPLM_0000545901-mRNA-1"/>
    <property type="gene ID" value="HPLM_0000545901"/>
</dbReference>
<dbReference type="Gene3D" id="3.90.226.10">
    <property type="entry name" value="2-enoyl-CoA Hydratase, Chain A, domain 1"/>
    <property type="match status" value="1"/>
</dbReference>
<comment type="similarity">
    <text evidence="1 2">Belongs to the enoyl-CoA hydratase/isomerase family.</text>
</comment>
<name>A0A0N4W620_HAEPC</name>